<protein>
    <submittedName>
        <fullName evidence="1">Uncharacterized protein</fullName>
    </submittedName>
</protein>
<proteinExistence type="predicted"/>
<gene>
    <name evidence="1" type="ORF">BH713_03160</name>
</gene>
<dbReference type="Proteomes" id="UP000187000">
    <property type="component" value="Unassembled WGS sequence"/>
</dbReference>
<sequence length="77" mass="9140">MFLRHWRRRREEGSEKIIYFRQENACASGKLAIYVAPPEKLDQTVKIYITETIKQWKTITFKGFNEFSLSNAKIKGQ</sequence>
<keyword evidence="2" id="KW-1185">Reference proteome</keyword>
<evidence type="ECO:0000313" key="1">
    <source>
        <dbReference type="EMBL" id="OLR19703.1"/>
    </source>
</evidence>
<name>A0ACC8S891_9ENTR</name>
<evidence type="ECO:0000313" key="2">
    <source>
        <dbReference type="Proteomes" id="UP000187000"/>
    </source>
</evidence>
<dbReference type="EMBL" id="MKXD01000002">
    <property type="protein sequence ID" value="OLR19703.1"/>
    <property type="molecule type" value="Genomic_DNA"/>
</dbReference>
<reference evidence="1" key="1">
    <citation type="submission" date="2016-10" db="EMBL/GenBank/DDBJ databases">
        <authorList>
            <person name="Wang S."/>
            <person name="Zhu B."/>
        </authorList>
    </citation>
    <scope>NUCLEOTIDE SEQUENCE</scope>
    <source>
        <strain evidence="1">JCM 8580</strain>
    </source>
</reference>
<comment type="caution">
    <text evidence="1">The sequence shown here is derived from an EMBL/GenBank/DDBJ whole genome shotgun (WGS) entry which is preliminary data.</text>
</comment>
<organism evidence="1 2">
    <name type="scientific">Enterobacter kobei</name>
    <dbReference type="NCBI Taxonomy" id="208224"/>
    <lineage>
        <taxon>Bacteria</taxon>
        <taxon>Pseudomonadati</taxon>
        <taxon>Pseudomonadota</taxon>
        <taxon>Gammaproteobacteria</taxon>
        <taxon>Enterobacterales</taxon>
        <taxon>Enterobacteriaceae</taxon>
        <taxon>Enterobacter</taxon>
        <taxon>Enterobacter cloacae complex</taxon>
    </lineage>
</organism>
<accession>A0ACC8S891</accession>